<dbReference type="Ensembl" id="ENSCMIT00000027191.1">
    <property type="protein sequence ID" value="ENSCMIP00000026761.1"/>
    <property type="gene ID" value="ENSCMIG00000011690.1"/>
</dbReference>
<dbReference type="InterPro" id="IPR016068">
    <property type="entry name" value="Translin_N"/>
</dbReference>
<evidence type="ECO:0000313" key="24">
    <source>
        <dbReference type="Proteomes" id="UP000314986"/>
    </source>
</evidence>
<protein>
    <recommendedName>
        <fullName evidence="18">Translin-associated protein X</fullName>
    </recommendedName>
    <alternativeName>
        <fullName evidence="19">Translin-associated factor X</fullName>
    </alternativeName>
</protein>
<keyword evidence="7" id="KW-1017">Isopeptide bond</keyword>
<dbReference type="STRING" id="7868.ENSCMIP00000026761"/>
<feature type="binding site" evidence="20">
    <location>
        <position position="138"/>
    </location>
    <ligand>
        <name>Mg(2+)</name>
        <dbReference type="ChEBI" id="CHEBI:18420"/>
    </ligand>
</feature>
<evidence type="ECO:0000256" key="20">
    <source>
        <dbReference type="PIRSR" id="PIRSR602848-1"/>
    </source>
</evidence>
<feature type="compositionally biased region" description="Basic and acidic residues" evidence="22">
    <location>
        <begin position="23"/>
        <end position="36"/>
    </location>
</feature>
<evidence type="ECO:0000256" key="1">
    <source>
        <dbReference type="ARBA" id="ARBA00004123"/>
    </source>
</evidence>
<reference evidence="23" key="5">
    <citation type="submission" date="2025-09" db="UniProtKB">
        <authorList>
            <consortium name="Ensembl"/>
        </authorList>
    </citation>
    <scope>IDENTIFICATION</scope>
</reference>
<dbReference type="GO" id="GO:0043565">
    <property type="term" value="F:sequence-specific DNA binding"/>
    <property type="evidence" value="ECO:0007669"/>
    <property type="project" value="InterPro"/>
</dbReference>
<reference evidence="24" key="1">
    <citation type="journal article" date="2006" name="Science">
        <title>Ancient noncoding elements conserved in the human genome.</title>
        <authorList>
            <person name="Venkatesh B."/>
            <person name="Kirkness E.F."/>
            <person name="Loh Y.H."/>
            <person name="Halpern A.L."/>
            <person name="Lee A.P."/>
            <person name="Johnson J."/>
            <person name="Dandona N."/>
            <person name="Viswanathan L.D."/>
            <person name="Tay A."/>
            <person name="Venter J.C."/>
            <person name="Strausberg R.L."/>
            <person name="Brenner S."/>
        </authorList>
    </citation>
    <scope>NUCLEOTIDE SEQUENCE [LARGE SCALE GENOMIC DNA]</scope>
</reference>
<accession>A0A4W3IH33</accession>
<keyword evidence="5" id="KW-0217">Developmental protein</keyword>
<organism evidence="23 24">
    <name type="scientific">Callorhinchus milii</name>
    <name type="common">Ghost shark</name>
    <dbReference type="NCBI Taxonomy" id="7868"/>
    <lineage>
        <taxon>Eukaryota</taxon>
        <taxon>Metazoa</taxon>
        <taxon>Chordata</taxon>
        <taxon>Craniata</taxon>
        <taxon>Vertebrata</taxon>
        <taxon>Chondrichthyes</taxon>
        <taxon>Holocephali</taxon>
        <taxon>Chimaeriformes</taxon>
        <taxon>Callorhinchidae</taxon>
        <taxon>Callorhinchus</taxon>
    </lineage>
</organism>
<evidence type="ECO:0000256" key="12">
    <source>
        <dbReference type="ARBA" id="ARBA00022871"/>
    </source>
</evidence>
<evidence type="ECO:0000256" key="17">
    <source>
        <dbReference type="ARBA" id="ARBA00038594"/>
    </source>
</evidence>
<comment type="subunit">
    <text evidence="17">Ring-shaped heterooctamer of six TSN and two TSNAX subunits. Interacts with GOLGA3, TSNAXIP1, SUN1 and AKAP9. Interacts with the homodimeric form of C1D following gamma-radiation. Interacts with TSN and C1D in a mutually exclusive manner.</text>
</comment>
<comment type="similarity">
    <text evidence="4">Belongs to the translin family.</text>
</comment>
<dbReference type="GO" id="GO:0007283">
    <property type="term" value="P:spermatogenesis"/>
    <property type="evidence" value="ECO:0007669"/>
    <property type="project" value="UniProtKB-KW"/>
</dbReference>
<keyword evidence="8 20" id="KW-0479">Metal-binding</keyword>
<dbReference type="GO" id="GO:0030154">
    <property type="term" value="P:cell differentiation"/>
    <property type="evidence" value="ECO:0007669"/>
    <property type="project" value="UniProtKB-KW"/>
</dbReference>
<evidence type="ECO:0000256" key="16">
    <source>
        <dbReference type="ARBA" id="ARBA00037653"/>
    </source>
</evidence>
<dbReference type="GO" id="GO:0005634">
    <property type="term" value="C:nucleus"/>
    <property type="evidence" value="ECO:0007669"/>
    <property type="project" value="UniProtKB-SubCell"/>
</dbReference>
<dbReference type="InterPro" id="IPR002848">
    <property type="entry name" value="Translin_fam"/>
</dbReference>
<dbReference type="Pfam" id="PF01997">
    <property type="entry name" value="Translin"/>
    <property type="match status" value="1"/>
</dbReference>
<evidence type="ECO:0000256" key="7">
    <source>
        <dbReference type="ARBA" id="ARBA00022499"/>
    </source>
</evidence>
<gene>
    <name evidence="23" type="primary">tsnax</name>
</gene>
<dbReference type="AlphaFoldDB" id="A0A4W3IH33"/>
<dbReference type="GO" id="GO:0005794">
    <property type="term" value="C:Golgi apparatus"/>
    <property type="evidence" value="ECO:0007669"/>
    <property type="project" value="UniProtKB-SubCell"/>
</dbReference>
<keyword evidence="15" id="KW-0539">Nucleus</keyword>
<keyword evidence="10 20" id="KW-0460">Magnesium</keyword>
<dbReference type="Gene3D" id="1.20.58.200">
    <property type="entry name" value="Translin, domain 2"/>
    <property type="match status" value="1"/>
</dbReference>
<dbReference type="Proteomes" id="UP000314986">
    <property type="component" value="Unassembled WGS sequence"/>
</dbReference>
<evidence type="ECO:0000256" key="15">
    <source>
        <dbReference type="ARBA" id="ARBA00023242"/>
    </source>
</evidence>
<evidence type="ECO:0000313" key="23">
    <source>
        <dbReference type="Ensembl" id="ENSCMIP00000026761.1"/>
    </source>
</evidence>
<feature type="region of interest" description="Disordered" evidence="22">
    <location>
        <begin position="16"/>
        <end position="41"/>
    </location>
</feature>
<keyword evidence="11" id="KW-0832">Ubl conjugation</keyword>
<evidence type="ECO:0000256" key="2">
    <source>
        <dbReference type="ARBA" id="ARBA00004555"/>
    </source>
</evidence>
<keyword evidence="24" id="KW-1185">Reference proteome</keyword>
<keyword evidence="14" id="KW-0238">DNA-binding</keyword>
<dbReference type="GO" id="GO:0046872">
    <property type="term" value="F:metal ion binding"/>
    <property type="evidence" value="ECO:0007669"/>
    <property type="project" value="UniProtKB-KW"/>
</dbReference>
<evidence type="ECO:0000256" key="4">
    <source>
        <dbReference type="ARBA" id="ARBA00005902"/>
    </source>
</evidence>
<reference evidence="23" key="4">
    <citation type="submission" date="2025-08" db="UniProtKB">
        <authorList>
            <consortium name="Ensembl"/>
        </authorList>
    </citation>
    <scope>IDENTIFICATION</scope>
</reference>
<reference evidence="24" key="2">
    <citation type="journal article" date="2007" name="PLoS Biol.">
        <title>Survey sequencing and comparative analysis of the elephant shark (Callorhinchus milii) genome.</title>
        <authorList>
            <person name="Venkatesh B."/>
            <person name="Kirkness E.F."/>
            <person name="Loh Y.H."/>
            <person name="Halpern A.L."/>
            <person name="Lee A.P."/>
            <person name="Johnson J."/>
            <person name="Dandona N."/>
            <person name="Viswanathan L.D."/>
            <person name="Tay A."/>
            <person name="Venter J.C."/>
            <person name="Strausberg R.L."/>
            <person name="Brenner S."/>
        </authorList>
    </citation>
    <scope>NUCLEOTIDE SEQUENCE [LARGE SCALE GENOMIC DNA]</scope>
</reference>
<evidence type="ECO:0000256" key="19">
    <source>
        <dbReference type="ARBA" id="ARBA00042076"/>
    </source>
</evidence>
<evidence type="ECO:0000256" key="21">
    <source>
        <dbReference type="PIRSR" id="PIRSR602848-2"/>
    </source>
</evidence>
<evidence type="ECO:0000256" key="6">
    <source>
        <dbReference type="ARBA" id="ARBA00022490"/>
    </source>
</evidence>
<dbReference type="InterPro" id="IPR036081">
    <property type="entry name" value="Translin_sf"/>
</dbReference>
<dbReference type="PANTHER" id="PTHR10741">
    <property type="entry name" value="TRANSLIN AND TRANSLIN ASSOCIATED PROTEIN X"/>
    <property type="match status" value="1"/>
</dbReference>
<dbReference type="OMA" id="DTCMETC"/>
<evidence type="ECO:0000256" key="22">
    <source>
        <dbReference type="SAM" id="MobiDB-lite"/>
    </source>
</evidence>
<sequence>MIINKEKLNKEKIFGGFRKRKHENMQSRNRKEENENKVNSSSPVLLSFKSFQNELDARHDKHERLVKLSRDVTIESKRTIFLLQRVTSVPEVEDLLNESESKFEVIRQKIKQIAQELVGEDMHQFHRAFSPGIQEYVEAVSFQHFIRSRSLISLEEINKCLVFTPKKEEQPGDSECSTLSNSEAENQNQQVLCLQVTPTDYLLGIADLTGELMRMCISSVGNGDVETPFEVSQFLRDVYYGFTYIGNTGPYEVSKKLYTLKQSLAKVEDACYTLTVRGSEIPKHMLADVLSSKTTMIQPEEAM</sequence>
<name>A0A4W3IH33_CALMI</name>
<comment type="function">
    <text evidence="16">Acts in combination with TSN as an endonuclease involved in the activation of the RNA-induced silencing complex (RISC). Possible role in spermatogenesis.</text>
</comment>
<dbReference type="FunFam" id="1.20.58.190:FF:000002">
    <property type="entry name" value="Translin-associated factor X"/>
    <property type="match status" value="1"/>
</dbReference>
<reference evidence="24" key="3">
    <citation type="journal article" date="2014" name="Nature">
        <title>Elephant shark genome provides unique insights into gnathostome evolution.</title>
        <authorList>
            <consortium name="International Elephant Shark Genome Sequencing Consortium"/>
            <person name="Venkatesh B."/>
            <person name="Lee A.P."/>
            <person name="Ravi V."/>
            <person name="Maurya A.K."/>
            <person name="Lian M.M."/>
            <person name="Swann J.B."/>
            <person name="Ohta Y."/>
            <person name="Flajnik M.F."/>
            <person name="Sutoh Y."/>
            <person name="Kasahara M."/>
            <person name="Hoon S."/>
            <person name="Gangu V."/>
            <person name="Roy S.W."/>
            <person name="Irimia M."/>
            <person name="Korzh V."/>
            <person name="Kondrychyn I."/>
            <person name="Lim Z.W."/>
            <person name="Tay B.H."/>
            <person name="Tohari S."/>
            <person name="Kong K.W."/>
            <person name="Ho S."/>
            <person name="Lorente-Galdos B."/>
            <person name="Quilez J."/>
            <person name="Marques-Bonet T."/>
            <person name="Raney B.J."/>
            <person name="Ingham P.W."/>
            <person name="Tay A."/>
            <person name="Hillier L.W."/>
            <person name="Minx P."/>
            <person name="Boehm T."/>
            <person name="Wilson R.K."/>
            <person name="Brenner S."/>
            <person name="Warren W.C."/>
        </authorList>
    </citation>
    <scope>NUCLEOTIDE SEQUENCE [LARGE SCALE GENOMIC DNA]</scope>
</reference>
<evidence type="ECO:0000256" key="3">
    <source>
        <dbReference type="ARBA" id="ARBA00004556"/>
    </source>
</evidence>
<evidence type="ECO:0000256" key="14">
    <source>
        <dbReference type="ARBA" id="ARBA00023125"/>
    </source>
</evidence>
<evidence type="ECO:0000256" key="5">
    <source>
        <dbReference type="ARBA" id="ARBA00022473"/>
    </source>
</evidence>
<dbReference type="GO" id="GO:0048471">
    <property type="term" value="C:perinuclear region of cytoplasm"/>
    <property type="evidence" value="ECO:0007669"/>
    <property type="project" value="UniProtKB-SubCell"/>
</dbReference>
<evidence type="ECO:0000256" key="13">
    <source>
        <dbReference type="ARBA" id="ARBA00023034"/>
    </source>
</evidence>
<feature type="binding site" evidence="20">
    <location>
        <position position="211"/>
    </location>
    <ligand>
        <name>Mg(2+)</name>
        <dbReference type="ChEBI" id="CHEBI:18420"/>
    </ligand>
</feature>
<keyword evidence="12" id="KW-0744">Spermatogenesis</keyword>
<dbReference type="InterPro" id="IPR016069">
    <property type="entry name" value="Translin_C"/>
</dbReference>
<evidence type="ECO:0000256" key="11">
    <source>
        <dbReference type="ARBA" id="ARBA00022843"/>
    </source>
</evidence>
<keyword evidence="6" id="KW-0963">Cytoplasm</keyword>
<dbReference type="GeneTree" id="ENSGT00940000153568"/>
<comment type="subcellular location">
    <subcellularLocation>
        <location evidence="3">Cytoplasm</location>
        <location evidence="3">Perinuclear region</location>
    </subcellularLocation>
    <subcellularLocation>
        <location evidence="2">Golgi apparatus</location>
    </subcellularLocation>
    <subcellularLocation>
        <location evidence="1">Nucleus</location>
    </subcellularLocation>
</comment>
<dbReference type="InParanoid" id="A0A4W3IH33"/>
<feature type="cross-link" description="Glycyl lysine isopeptide (Lys-Gly) (interchain with G-Cter in SUMO2)" evidence="21">
    <location>
        <position position="293"/>
    </location>
</feature>
<keyword evidence="13" id="KW-0333">Golgi apparatus</keyword>
<evidence type="ECO:0000256" key="18">
    <source>
        <dbReference type="ARBA" id="ARBA00041076"/>
    </source>
</evidence>
<dbReference type="FunFam" id="1.20.58.200:FF:000001">
    <property type="entry name" value="Translin-associated factor X"/>
    <property type="match status" value="1"/>
</dbReference>
<proteinExistence type="inferred from homology"/>
<dbReference type="Gene3D" id="1.20.58.190">
    <property type="entry name" value="Translin, domain 1"/>
    <property type="match status" value="1"/>
</dbReference>
<keyword evidence="9" id="KW-0221">Differentiation</keyword>
<evidence type="ECO:0000256" key="9">
    <source>
        <dbReference type="ARBA" id="ARBA00022782"/>
    </source>
</evidence>
<dbReference type="SUPFAM" id="SSF74784">
    <property type="entry name" value="Translin"/>
    <property type="match status" value="1"/>
</dbReference>
<evidence type="ECO:0000256" key="10">
    <source>
        <dbReference type="ARBA" id="ARBA00022842"/>
    </source>
</evidence>
<evidence type="ECO:0000256" key="8">
    <source>
        <dbReference type="ARBA" id="ARBA00022723"/>
    </source>
</evidence>